<feature type="transmembrane region" description="Helical" evidence="1">
    <location>
        <begin position="7"/>
        <end position="34"/>
    </location>
</feature>
<name>A0A2P2QY34_RHIMU</name>
<keyword evidence="1" id="KW-1133">Transmembrane helix</keyword>
<keyword evidence="1" id="KW-0472">Membrane</keyword>
<evidence type="ECO:0000256" key="1">
    <source>
        <dbReference type="SAM" id="Phobius"/>
    </source>
</evidence>
<keyword evidence="1" id="KW-0812">Transmembrane</keyword>
<feature type="transmembrane region" description="Helical" evidence="1">
    <location>
        <begin position="54"/>
        <end position="79"/>
    </location>
</feature>
<accession>A0A2P2QY34</accession>
<dbReference type="AlphaFoldDB" id="A0A2P2QY34"/>
<proteinExistence type="predicted"/>
<evidence type="ECO:0000313" key="2">
    <source>
        <dbReference type="EMBL" id="MBX71919.1"/>
    </source>
</evidence>
<protein>
    <submittedName>
        <fullName evidence="2">Uncharacterized protein</fullName>
    </submittedName>
</protein>
<dbReference type="EMBL" id="GGEC01091435">
    <property type="protein sequence ID" value="MBX71919.1"/>
    <property type="molecule type" value="Transcribed_RNA"/>
</dbReference>
<sequence>MKGMFSFFFLSTIVLDILLMCCALLIPCWSWHIFNFGFREVSVVYLILSSYGGHNFSGSFLIVYCLCQLQIFGFLLLLFL</sequence>
<organism evidence="2">
    <name type="scientific">Rhizophora mucronata</name>
    <name type="common">Asiatic mangrove</name>
    <dbReference type="NCBI Taxonomy" id="61149"/>
    <lineage>
        <taxon>Eukaryota</taxon>
        <taxon>Viridiplantae</taxon>
        <taxon>Streptophyta</taxon>
        <taxon>Embryophyta</taxon>
        <taxon>Tracheophyta</taxon>
        <taxon>Spermatophyta</taxon>
        <taxon>Magnoliopsida</taxon>
        <taxon>eudicotyledons</taxon>
        <taxon>Gunneridae</taxon>
        <taxon>Pentapetalae</taxon>
        <taxon>rosids</taxon>
        <taxon>fabids</taxon>
        <taxon>Malpighiales</taxon>
        <taxon>Rhizophoraceae</taxon>
        <taxon>Rhizophora</taxon>
    </lineage>
</organism>
<reference evidence="2" key="1">
    <citation type="submission" date="2018-02" db="EMBL/GenBank/DDBJ databases">
        <title>Rhizophora mucronata_Transcriptome.</title>
        <authorList>
            <person name="Meera S.P."/>
            <person name="Sreeshan A."/>
            <person name="Augustine A."/>
        </authorList>
    </citation>
    <scope>NUCLEOTIDE SEQUENCE</scope>
    <source>
        <tissue evidence="2">Leaf</tissue>
    </source>
</reference>